<evidence type="ECO:0000313" key="3">
    <source>
        <dbReference type="Proteomes" id="UP001257659"/>
    </source>
</evidence>
<name>A0ABU1K729_9FLAO</name>
<organism evidence="2 3">
    <name type="scientific">Mesonia maritima</name>
    <dbReference type="NCBI Taxonomy" id="1793873"/>
    <lineage>
        <taxon>Bacteria</taxon>
        <taxon>Pseudomonadati</taxon>
        <taxon>Bacteroidota</taxon>
        <taxon>Flavobacteriia</taxon>
        <taxon>Flavobacteriales</taxon>
        <taxon>Flavobacteriaceae</taxon>
        <taxon>Mesonia</taxon>
    </lineage>
</organism>
<keyword evidence="1" id="KW-0472">Membrane</keyword>
<keyword evidence="1" id="KW-1133">Transmembrane helix</keyword>
<dbReference type="InterPro" id="IPR056918">
    <property type="entry name" value="8xMP"/>
</dbReference>
<dbReference type="EMBL" id="JAVDQA010000003">
    <property type="protein sequence ID" value="MDR6300822.1"/>
    <property type="molecule type" value="Genomic_DNA"/>
</dbReference>
<accession>A0ABU1K729</accession>
<evidence type="ECO:0000256" key="1">
    <source>
        <dbReference type="SAM" id="Phobius"/>
    </source>
</evidence>
<dbReference type="Proteomes" id="UP001257659">
    <property type="component" value="Unassembled WGS sequence"/>
</dbReference>
<feature type="transmembrane region" description="Helical" evidence="1">
    <location>
        <begin position="162"/>
        <end position="182"/>
    </location>
</feature>
<evidence type="ECO:0000313" key="2">
    <source>
        <dbReference type="EMBL" id="MDR6300822.1"/>
    </source>
</evidence>
<reference evidence="2 3" key="1">
    <citation type="submission" date="2023-07" db="EMBL/GenBank/DDBJ databases">
        <title>Genomic Encyclopedia of Type Strains, Phase IV (KMG-IV): sequencing the most valuable type-strain genomes for metagenomic binning, comparative biology and taxonomic classification.</title>
        <authorList>
            <person name="Goeker M."/>
        </authorList>
    </citation>
    <scope>NUCLEOTIDE SEQUENCE [LARGE SCALE GENOMIC DNA]</scope>
    <source>
        <strain evidence="2 3">DSM 102814</strain>
    </source>
</reference>
<comment type="caution">
    <text evidence="2">The sequence shown here is derived from an EMBL/GenBank/DDBJ whole genome shotgun (WGS) entry which is preliminary data.</text>
</comment>
<dbReference type="Pfam" id="PF24838">
    <property type="entry name" value="8xMP"/>
    <property type="match status" value="1"/>
</dbReference>
<gene>
    <name evidence="2" type="ORF">GGR31_001465</name>
</gene>
<sequence length="203" mass="24144">MTNLDTNPKKLTPKERYEFLINARNFHYDNFNKWMTYFYVAIGALFVGYYTISSTEDLRNEKIILIVLGYITSLFWYWSSKGYYFWNINFITLVNDCETNTLKLKKKKRVYSVFANKKTQNNYINPISGANISTSKIAILFSFIITVVWGILLLEKLKEIDIYIIWEILVSLFITLLLSYFIPKYLLKSKIDHFPDLEIEQNR</sequence>
<feature type="transmembrane region" description="Helical" evidence="1">
    <location>
        <begin position="63"/>
        <end position="79"/>
    </location>
</feature>
<protein>
    <submittedName>
        <fullName evidence="2">Uncharacterized protein</fullName>
    </submittedName>
</protein>
<proteinExistence type="predicted"/>
<dbReference type="RefSeq" id="WP_309727716.1">
    <property type="nucleotide sequence ID" value="NZ_JAVDQA010000003.1"/>
</dbReference>
<feature type="transmembrane region" description="Helical" evidence="1">
    <location>
        <begin position="137"/>
        <end position="155"/>
    </location>
</feature>
<keyword evidence="1" id="KW-0812">Transmembrane</keyword>
<feature type="transmembrane region" description="Helical" evidence="1">
    <location>
        <begin position="34"/>
        <end position="51"/>
    </location>
</feature>
<keyword evidence="3" id="KW-1185">Reference proteome</keyword>